<feature type="non-terminal residue" evidence="1">
    <location>
        <position position="190"/>
    </location>
</feature>
<comment type="caution">
    <text evidence="1">The sequence shown here is derived from an EMBL/GenBank/DDBJ whole genome shotgun (WGS) entry which is preliminary data.</text>
</comment>
<feature type="non-terminal residue" evidence="1">
    <location>
        <position position="1"/>
    </location>
</feature>
<gene>
    <name evidence="1" type="ORF">TL16_g13368</name>
</gene>
<evidence type="ECO:0000313" key="2">
    <source>
        <dbReference type="Proteomes" id="UP001162640"/>
    </source>
</evidence>
<dbReference type="Proteomes" id="UP001162640">
    <property type="component" value="Unassembled WGS sequence"/>
</dbReference>
<sequence>GERRGGMLGKKDESLKKDAITEFAAAKAREEAAKRQALRNAQKAKLTVRVKATFWGKKYTAEVWAGVVSVLMALPKEILMLDCVNVGGLLIDMFLSLAYVQGKGALELTVLQPVQTLLKRWRRVNGVGLNEYLGGYVGGLSKVGRRRWAVLKELGLGGIEIFGCDEAELVGRWGVEEKEEEEEEVAVEEA</sequence>
<dbReference type="EMBL" id="BLQM01000795">
    <property type="protein sequence ID" value="GMH97695.1"/>
    <property type="molecule type" value="Genomic_DNA"/>
</dbReference>
<evidence type="ECO:0000313" key="1">
    <source>
        <dbReference type="EMBL" id="GMH97695.1"/>
    </source>
</evidence>
<proteinExistence type="predicted"/>
<name>A0A9W7C0X8_9STRA</name>
<dbReference type="AlphaFoldDB" id="A0A9W7C0X8"/>
<protein>
    <submittedName>
        <fullName evidence="1">Uncharacterized protein</fullName>
    </submittedName>
</protein>
<accession>A0A9W7C0X8</accession>
<reference evidence="2" key="1">
    <citation type="journal article" date="2023" name="Commun. Biol.">
        <title>Genome analysis of Parmales, the sister group of diatoms, reveals the evolutionary specialization of diatoms from phago-mixotrophs to photoautotrophs.</title>
        <authorList>
            <person name="Ban H."/>
            <person name="Sato S."/>
            <person name="Yoshikawa S."/>
            <person name="Yamada K."/>
            <person name="Nakamura Y."/>
            <person name="Ichinomiya M."/>
            <person name="Sato N."/>
            <person name="Blanc-Mathieu R."/>
            <person name="Endo H."/>
            <person name="Kuwata A."/>
            <person name="Ogata H."/>
        </authorList>
    </citation>
    <scope>NUCLEOTIDE SEQUENCE [LARGE SCALE GENOMIC DNA]</scope>
</reference>
<organism evidence="1 2">
    <name type="scientific">Triparma laevis f. inornata</name>
    <dbReference type="NCBI Taxonomy" id="1714386"/>
    <lineage>
        <taxon>Eukaryota</taxon>
        <taxon>Sar</taxon>
        <taxon>Stramenopiles</taxon>
        <taxon>Ochrophyta</taxon>
        <taxon>Bolidophyceae</taxon>
        <taxon>Parmales</taxon>
        <taxon>Triparmaceae</taxon>
        <taxon>Triparma</taxon>
    </lineage>
</organism>